<dbReference type="PANTHER" id="PTHR13645:SF0">
    <property type="entry name" value="DEFENSIN"/>
    <property type="match status" value="1"/>
</dbReference>
<sequence>MKSFAVLAVFAVAVVVASLTPSVQASPVAPMQDNADPVADDEAQLVPEPYAEDRADRHARATCDLLSFSSKWVTPNHSACAAHCLAMRKGFKGGRCENAVCVCRK</sequence>
<keyword evidence="8" id="KW-0732">Signal</keyword>
<dbReference type="PROSITE" id="PS51378">
    <property type="entry name" value="INVERT_DEFENSINS"/>
    <property type="match status" value="1"/>
</dbReference>
<accession>A0A6P8Z861</accession>
<dbReference type="RefSeq" id="XP_034246421.1">
    <property type="nucleotide sequence ID" value="XM_034390530.1"/>
</dbReference>
<keyword evidence="3" id="KW-0399">Innate immunity</keyword>
<dbReference type="Proteomes" id="UP000515158">
    <property type="component" value="Unplaced"/>
</dbReference>
<evidence type="ECO:0000256" key="1">
    <source>
        <dbReference type="ARBA" id="ARBA00004613"/>
    </source>
</evidence>
<dbReference type="InterPro" id="IPR001542">
    <property type="entry name" value="Defensin_invertebrate/fungal"/>
</dbReference>
<keyword evidence="2" id="KW-0964">Secreted</keyword>
<feature type="signal peptide" evidence="8">
    <location>
        <begin position="1"/>
        <end position="25"/>
    </location>
</feature>
<dbReference type="KEGG" id="tpal:117648191"/>
<keyword evidence="5" id="KW-0929">Antimicrobial</keyword>
<evidence type="ECO:0000256" key="3">
    <source>
        <dbReference type="ARBA" id="ARBA00022588"/>
    </source>
</evidence>
<dbReference type="PANTHER" id="PTHR13645">
    <property type="entry name" value="DEFENSIN"/>
    <property type="match status" value="1"/>
</dbReference>
<dbReference type="GeneID" id="117648191"/>
<keyword evidence="5" id="KW-0211">Defensin</keyword>
<dbReference type="OrthoDB" id="10038290at2759"/>
<reference evidence="11" key="1">
    <citation type="submission" date="2025-08" db="UniProtKB">
        <authorList>
            <consortium name="RefSeq"/>
        </authorList>
    </citation>
    <scope>IDENTIFICATION</scope>
    <source>
        <tissue evidence="11">Total insect</tissue>
    </source>
</reference>
<dbReference type="GO" id="GO:0006959">
    <property type="term" value="P:humoral immune response"/>
    <property type="evidence" value="ECO:0007669"/>
    <property type="project" value="TreeGrafter"/>
</dbReference>
<dbReference type="GO" id="GO:0045087">
    <property type="term" value="P:innate immune response"/>
    <property type="evidence" value="ECO:0007669"/>
    <property type="project" value="UniProtKB-KW"/>
</dbReference>
<dbReference type="FunCoup" id="A0A6P8Z861">
    <property type="interactions" value="45"/>
</dbReference>
<dbReference type="GO" id="GO:0005615">
    <property type="term" value="C:extracellular space"/>
    <property type="evidence" value="ECO:0007669"/>
    <property type="project" value="TreeGrafter"/>
</dbReference>
<keyword evidence="10" id="KW-1185">Reference proteome</keyword>
<comment type="subcellular location">
    <subcellularLocation>
        <location evidence="1">Secreted</location>
    </subcellularLocation>
</comment>
<evidence type="ECO:0000259" key="9">
    <source>
        <dbReference type="PROSITE" id="PS51378"/>
    </source>
</evidence>
<keyword evidence="4" id="KW-0391">Immunity</keyword>
<dbReference type="SMART" id="SM00505">
    <property type="entry name" value="Knot1"/>
    <property type="match status" value="1"/>
</dbReference>
<evidence type="ECO:0000256" key="7">
    <source>
        <dbReference type="ARBA" id="ARBA00023157"/>
    </source>
</evidence>
<name>A0A6P8Z861_THRPL</name>
<keyword evidence="7" id="KW-1015">Disulfide bond</keyword>
<evidence type="ECO:0000256" key="4">
    <source>
        <dbReference type="ARBA" id="ARBA00022859"/>
    </source>
</evidence>
<feature type="domain" description="Invertebrate defensins family profile" evidence="9">
    <location>
        <begin position="60"/>
        <end position="105"/>
    </location>
</feature>
<proteinExistence type="predicted"/>
<dbReference type="CDD" id="cd21806">
    <property type="entry name" value="DEFL_defensin-like"/>
    <property type="match status" value="1"/>
</dbReference>
<dbReference type="Gene3D" id="3.30.30.10">
    <property type="entry name" value="Knottin, scorpion toxin-like"/>
    <property type="match status" value="1"/>
</dbReference>
<dbReference type="AlphaFoldDB" id="A0A6P8Z861"/>
<dbReference type="InterPro" id="IPR003614">
    <property type="entry name" value="Knottins"/>
</dbReference>
<feature type="chain" id="PRO_5028133993" evidence="8">
    <location>
        <begin position="26"/>
        <end position="105"/>
    </location>
</feature>
<evidence type="ECO:0000256" key="6">
    <source>
        <dbReference type="ARBA" id="ARBA00023022"/>
    </source>
</evidence>
<organism evidence="11">
    <name type="scientific">Thrips palmi</name>
    <name type="common">Melon thrips</name>
    <dbReference type="NCBI Taxonomy" id="161013"/>
    <lineage>
        <taxon>Eukaryota</taxon>
        <taxon>Metazoa</taxon>
        <taxon>Ecdysozoa</taxon>
        <taxon>Arthropoda</taxon>
        <taxon>Hexapoda</taxon>
        <taxon>Insecta</taxon>
        <taxon>Pterygota</taxon>
        <taxon>Neoptera</taxon>
        <taxon>Paraneoptera</taxon>
        <taxon>Thysanoptera</taxon>
        <taxon>Terebrantia</taxon>
        <taxon>Thripoidea</taxon>
        <taxon>Thripidae</taxon>
        <taxon>Thrips</taxon>
    </lineage>
</organism>
<dbReference type="SUPFAM" id="SSF57095">
    <property type="entry name" value="Scorpion toxin-like"/>
    <property type="match status" value="1"/>
</dbReference>
<dbReference type="InParanoid" id="A0A6P8Z861"/>
<evidence type="ECO:0000313" key="10">
    <source>
        <dbReference type="Proteomes" id="UP000515158"/>
    </source>
</evidence>
<evidence type="ECO:0000256" key="8">
    <source>
        <dbReference type="SAM" id="SignalP"/>
    </source>
</evidence>
<evidence type="ECO:0000256" key="2">
    <source>
        <dbReference type="ARBA" id="ARBA00022525"/>
    </source>
</evidence>
<evidence type="ECO:0000256" key="5">
    <source>
        <dbReference type="ARBA" id="ARBA00022940"/>
    </source>
</evidence>
<dbReference type="GO" id="GO:0042742">
    <property type="term" value="P:defense response to bacterium"/>
    <property type="evidence" value="ECO:0007669"/>
    <property type="project" value="UniProtKB-KW"/>
</dbReference>
<keyword evidence="6" id="KW-0044">Antibiotic</keyword>
<gene>
    <name evidence="11" type="primary">LOC117648191</name>
</gene>
<evidence type="ECO:0000313" key="11">
    <source>
        <dbReference type="RefSeq" id="XP_034246421.1"/>
    </source>
</evidence>
<dbReference type="Pfam" id="PF01097">
    <property type="entry name" value="Defensin_2"/>
    <property type="match status" value="1"/>
</dbReference>
<protein>
    <submittedName>
        <fullName evidence="11">Defensin-like</fullName>
    </submittedName>
</protein>
<dbReference type="InterPro" id="IPR036574">
    <property type="entry name" value="Scorpion_toxin-like_sf"/>
</dbReference>